<accession>A0A854QHJ6</accession>
<evidence type="ECO:0000256" key="9">
    <source>
        <dbReference type="SAM" id="Phobius"/>
    </source>
</evidence>
<comment type="subcellular location">
    <subcellularLocation>
        <location evidence="1">Membrane</location>
        <topology evidence="1">Multi-pass membrane protein</topology>
    </subcellularLocation>
</comment>
<dbReference type="SUPFAM" id="SSF103473">
    <property type="entry name" value="MFS general substrate transporter"/>
    <property type="match status" value="1"/>
</dbReference>
<evidence type="ECO:0000256" key="1">
    <source>
        <dbReference type="ARBA" id="ARBA00004141"/>
    </source>
</evidence>
<evidence type="ECO:0000256" key="3">
    <source>
        <dbReference type="ARBA" id="ARBA00022448"/>
    </source>
</evidence>
<dbReference type="NCBIfam" id="TIGR00879">
    <property type="entry name" value="SP"/>
    <property type="match status" value="1"/>
</dbReference>
<feature type="transmembrane region" description="Helical" evidence="9">
    <location>
        <begin position="107"/>
        <end position="130"/>
    </location>
</feature>
<evidence type="ECO:0000256" key="2">
    <source>
        <dbReference type="ARBA" id="ARBA00010992"/>
    </source>
</evidence>
<comment type="caution">
    <text evidence="11">The sequence shown here is derived from an EMBL/GenBank/DDBJ whole genome shotgun (WGS) entry which is preliminary data.</text>
</comment>
<dbReference type="PRINTS" id="PR00171">
    <property type="entry name" value="SUGRTRNSPORT"/>
</dbReference>
<proteinExistence type="inferred from homology"/>
<feature type="transmembrane region" description="Helical" evidence="9">
    <location>
        <begin position="430"/>
        <end position="452"/>
    </location>
</feature>
<feature type="transmembrane region" description="Helical" evidence="9">
    <location>
        <begin position="288"/>
        <end position="307"/>
    </location>
</feature>
<keyword evidence="6 9" id="KW-0472">Membrane</keyword>
<dbReference type="EMBL" id="AMKT01000027">
    <property type="protein sequence ID" value="OXG25538.1"/>
    <property type="molecule type" value="Genomic_DNA"/>
</dbReference>
<feature type="transmembrane region" description="Helical" evidence="9">
    <location>
        <begin position="26"/>
        <end position="42"/>
    </location>
</feature>
<evidence type="ECO:0000259" key="10">
    <source>
        <dbReference type="PROSITE" id="PS50850"/>
    </source>
</evidence>
<dbReference type="PROSITE" id="PS00216">
    <property type="entry name" value="SUGAR_TRANSPORT_1"/>
    <property type="match status" value="1"/>
</dbReference>
<dbReference type="InterPro" id="IPR005829">
    <property type="entry name" value="Sugar_transporter_CS"/>
</dbReference>
<dbReference type="PANTHER" id="PTHR48022">
    <property type="entry name" value="PLASTIDIC GLUCOSE TRANSPORTER 4"/>
    <property type="match status" value="1"/>
</dbReference>
<dbReference type="Pfam" id="PF00083">
    <property type="entry name" value="Sugar_tr"/>
    <property type="match status" value="1"/>
</dbReference>
<feature type="transmembrane region" description="Helical" evidence="9">
    <location>
        <begin position="166"/>
        <end position="186"/>
    </location>
</feature>
<evidence type="ECO:0000256" key="4">
    <source>
        <dbReference type="ARBA" id="ARBA00022692"/>
    </source>
</evidence>
<dbReference type="FunFam" id="1.20.1250.20:FF:000078">
    <property type="entry name" value="MFS maltose transporter, putative"/>
    <property type="match status" value="1"/>
</dbReference>
<dbReference type="InterPro" id="IPR020846">
    <property type="entry name" value="MFS_dom"/>
</dbReference>
<feature type="transmembrane region" description="Helical" evidence="9">
    <location>
        <begin position="198"/>
        <end position="217"/>
    </location>
</feature>
<dbReference type="InterPro" id="IPR050360">
    <property type="entry name" value="MFS_Sugar_Transporters"/>
</dbReference>
<keyword evidence="11" id="KW-0762">Sugar transport</keyword>
<dbReference type="AlphaFoldDB" id="A0A854QHJ6"/>
<evidence type="ECO:0000256" key="8">
    <source>
        <dbReference type="RuleBase" id="RU003346"/>
    </source>
</evidence>
<keyword evidence="3 8" id="KW-0813">Transport</keyword>
<dbReference type="GO" id="GO:0016020">
    <property type="term" value="C:membrane"/>
    <property type="evidence" value="ECO:0007669"/>
    <property type="project" value="UniProtKB-SubCell"/>
</dbReference>
<evidence type="ECO:0000256" key="7">
    <source>
        <dbReference type="ARBA" id="ARBA00049119"/>
    </source>
</evidence>
<dbReference type="PROSITE" id="PS50850">
    <property type="entry name" value="MFS"/>
    <property type="match status" value="1"/>
</dbReference>
<dbReference type="PROSITE" id="PS00217">
    <property type="entry name" value="SUGAR_TRANSPORT_2"/>
    <property type="match status" value="1"/>
</dbReference>
<dbReference type="Proteomes" id="UP000199727">
    <property type="component" value="Unassembled WGS sequence"/>
</dbReference>
<feature type="transmembrane region" description="Helical" evidence="9">
    <location>
        <begin position="393"/>
        <end position="418"/>
    </location>
</feature>
<feature type="transmembrane region" description="Helical" evidence="9">
    <location>
        <begin position="313"/>
        <end position="343"/>
    </location>
</feature>
<organism evidence="11 12">
    <name type="scientific">Cryptococcus neoformans Tu259-1</name>
    <dbReference type="NCBI Taxonomy" id="1230072"/>
    <lineage>
        <taxon>Eukaryota</taxon>
        <taxon>Fungi</taxon>
        <taxon>Dikarya</taxon>
        <taxon>Basidiomycota</taxon>
        <taxon>Agaricomycotina</taxon>
        <taxon>Tremellomycetes</taxon>
        <taxon>Tremellales</taxon>
        <taxon>Cryptococcaceae</taxon>
        <taxon>Cryptococcus</taxon>
        <taxon>Cryptococcus neoformans species complex</taxon>
    </lineage>
</organism>
<feature type="transmembrane region" description="Helical" evidence="9">
    <location>
        <begin position="136"/>
        <end position="154"/>
    </location>
</feature>
<comment type="similarity">
    <text evidence="2 8">Belongs to the major facilitator superfamily. Sugar transporter (TC 2.A.1.1) family.</text>
</comment>
<feature type="transmembrane region" description="Helical" evidence="9">
    <location>
        <begin position="464"/>
        <end position="482"/>
    </location>
</feature>
<comment type="catalytic activity">
    <reaction evidence="7">
        <text>myo-inositol(out) + H(+)(out) = myo-inositol(in) + H(+)(in)</text>
        <dbReference type="Rhea" id="RHEA:60364"/>
        <dbReference type="ChEBI" id="CHEBI:15378"/>
        <dbReference type="ChEBI" id="CHEBI:17268"/>
    </reaction>
</comment>
<dbReference type="OrthoDB" id="6612291at2759"/>
<name>A0A854QHJ6_CRYNE</name>
<feature type="transmembrane region" description="Helical" evidence="9">
    <location>
        <begin position="78"/>
        <end position="95"/>
    </location>
</feature>
<keyword evidence="5 9" id="KW-1133">Transmembrane helix</keyword>
<gene>
    <name evidence="11" type="ORF">C361_01497</name>
</gene>
<feature type="transmembrane region" description="Helical" evidence="9">
    <location>
        <begin position="352"/>
        <end position="373"/>
    </location>
</feature>
<evidence type="ECO:0000313" key="11">
    <source>
        <dbReference type="EMBL" id="OXG25538.1"/>
    </source>
</evidence>
<dbReference type="GO" id="GO:0005351">
    <property type="term" value="F:carbohydrate:proton symporter activity"/>
    <property type="evidence" value="ECO:0007669"/>
    <property type="project" value="TreeGrafter"/>
</dbReference>
<reference evidence="11 12" key="1">
    <citation type="submission" date="2017-06" db="EMBL/GenBank/DDBJ databases">
        <title>Global population genomics of the pathogenic fungus Cryptococcus neoformans var. grubii.</title>
        <authorList>
            <person name="Cuomo C."/>
            <person name="Litvintseva A."/>
            <person name="Chen Y."/>
            <person name="Young S."/>
            <person name="Zeng Q."/>
            <person name="Chapman S."/>
            <person name="Gujja S."/>
            <person name="Saif S."/>
            <person name="Birren B."/>
        </authorList>
    </citation>
    <scope>NUCLEOTIDE SEQUENCE [LARGE SCALE GENOMIC DNA]</scope>
    <source>
        <strain evidence="11 12">Tu259-1</strain>
    </source>
</reference>
<evidence type="ECO:0000256" key="5">
    <source>
        <dbReference type="ARBA" id="ARBA00022989"/>
    </source>
</evidence>
<protein>
    <submittedName>
        <fullName evidence="11">Sugar transporter</fullName>
    </submittedName>
</protein>
<dbReference type="InterPro" id="IPR003663">
    <property type="entry name" value="Sugar/inositol_transpt"/>
</dbReference>
<dbReference type="Gene3D" id="1.20.1250.20">
    <property type="entry name" value="MFS general substrate transporter like domains"/>
    <property type="match status" value="1"/>
</dbReference>
<evidence type="ECO:0000313" key="12">
    <source>
        <dbReference type="Proteomes" id="UP000199727"/>
    </source>
</evidence>
<keyword evidence="4 9" id="KW-0812">Transmembrane</keyword>
<dbReference type="PANTHER" id="PTHR48022:SF77">
    <property type="entry name" value="MAJOR FACILITATOR SUPERFAMILY (MFS) PROFILE DOMAIN-CONTAINING PROTEIN"/>
    <property type="match status" value="1"/>
</dbReference>
<feature type="domain" description="Major facilitator superfamily (MFS) profile" evidence="10">
    <location>
        <begin position="29"/>
        <end position="486"/>
    </location>
</feature>
<sequence length="555" mass="60730">MVAAVANEGGGLESWGDWFKKDYRRPIFFCALISIAPVAYGYDGTYFTSLLETPVFVQQFGDNTGNGTYALSSSDQSLWVSIIQVGEVVGSLGAGPIGDYSGRKGGIFSAIVLLAIGVVLQMIIVGSSALLTVGRLIAGMGIGIISNAAPLYLSEIPPMEIRGACVSSWQLMLAIGQVIGAGVGLGTHTMSSTASWRIPVAINLVWVVLLFVVLFIVPESPRWLLYKGKEAKAERALNKIHGGSEYRDVLVSEQLAILNKSREEEAEASSGESKWSDLWKNPVERRKFFATVGILVSQQISGVQFIFSYTTTFFALVGLSDTFIITIIVDCIEVLGVIASFFVVERWGRRPLLIYTGIFMFITLLIVGAMGAVSGQGDQFEPYLADHPSLGKAVAAMICLYVFAFNLSWGPLAWVVAAEMSTGRNRQKHLSIGTAMFWVSAWVVTFTLPYLFQPDEAGLGPMIGFIYAFGGFLSVAFVYFFIPETQGRTLEEINFMMEARIPTRQWKGYDLATVVARDEKKTTRGEAEHLEKVDELEKPQNKRFMSLLAADSESS</sequence>
<dbReference type="InterPro" id="IPR036259">
    <property type="entry name" value="MFS_trans_sf"/>
</dbReference>
<evidence type="ECO:0000256" key="6">
    <source>
        <dbReference type="ARBA" id="ARBA00023136"/>
    </source>
</evidence>
<dbReference type="InterPro" id="IPR005828">
    <property type="entry name" value="MFS_sugar_transport-like"/>
</dbReference>